<evidence type="ECO:0000313" key="7">
    <source>
        <dbReference type="EMBL" id="KAG2372305.1"/>
    </source>
</evidence>
<dbReference type="InterPro" id="IPR036093">
    <property type="entry name" value="NAC_dom_sf"/>
</dbReference>
<evidence type="ECO:0000313" key="8">
    <source>
        <dbReference type="Proteomes" id="UP000743370"/>
    </source>
</evidence>
<gene>
    <name evidence="7" type="ORF">HKW66_Vig0208260</name>
</gene>
<dbReference type="InterPro" id="IPR003441">
    <property type="entry name" value="NAC-dom"/>
</dbReference>
<dbReference type="PANTHER" id="PTHR31744:SF210">
    <property type="entry name" value="NAC DOMAIN-CONTAINING PROTEIN 86-LIKE"/>
    <property type="match status" value="1"/>
</dbReference>
<dbReference type="SUPFAM" id="SSF101941">
    <property type="entry name" value="NAC domain"/>
    <property type="match status" value="1"/>
</dbReference>
<keyword evidence="2" id="KW-0238">DNA-binding</keyword>
<evidence type="ECO:0000256" key="4">
    <source>
        <dbReference type="ARBA" id="ARBA00023242"/>
    </source>
</evidence>
<keyword evidence="3" id="KW-0804">Transcription</keyword>
<proteinExistence type="predicted"/>
<evidence type="ECO:0000256" key="5">
    <source>
        <dbReference type="SAM" id="MobiDB-lite"/>
    </source>
</evidence>
<dbReference type="Pfam" id="PF02365">
    <property type="entry name" value="NAM"/>
    <property type="match status" value="1"/>
</dbReference>
<protein>
    <submittedName>
        <fullName evidence="7">NAC domain-containing protein</fullName>
    </submittedName>
</protein>
<feature type="compositionally biased region" description="Basic and acidic residues" evidence="5">
    <location>
        <begin position="78"/>
        <end position="93"/>
    </location>
</feature>
<dbReference type="Gene3D" id="2.170.150.80">
    <property type="entry name" value="NAC domain"/>
    <property type="match status" value="1"/>
</dbReference>
<organism evidence="7 8">
    <name type="scientific">Phaseolus angularis</name>
    <name type="common">Azuki bean</name>
    <name type="synonym">Vigna angularis</name>
    <dbReference type="NCBI Taxonomy" id="3914"/>
    <lineage>
        <taxon>Eukaryota</taxon>
        <taxon>Viridiplantae</taxon>
        <taxon>Streptophyta</taxon>
        <taxon>Embryophyta</taxon>
        <taxon>Tracheophyta</taxon>
        <taxon>Spermatophyta</taxon>
        <taxon>Magnoliopsida</taxon>
        <taxon>eudicotyledons</taxon>
        <taxon>Gunneridae</taxon>
        <taxon>Pentapetalae</taxon>
        <taxon>rosids</taxon>
        <taxon>fabids</taxon>
        <taxon>Fabales</taxon>
        <taxon>Fabaceae</taxon>
        <taxon>Papilionoideae</taxon>
        <taxon>50 kb inversion clade</taxon>
        <taxon>NPAAA clade</taxon>
        <taxon>indigoferoid/millettioid clade</taxon>
        <taxon>Phaseoleae</taxon>
        <taxon>Vigna</taxon>
    </lineage>
</organism>
<evidence type="ECO:0000259" key="6">
    <source>
        <dbReference type="PROSITE" id="PS51005"/>
    </source>
</evidence>
<feature type="domain" description="NAC" evidence="6">
    <location>
        <begin position="3"/>
        <end position="149"/>
    </location>
</feature>
<evidence type="ECO:0000256" key="2">
    <source>
        <dbReference type="ARBA" id="ARBA00023125"/>
    </source>
</evidence>
<evidence type="ECO:0000256" key="1">
    <source>
        <dbReference type="ARBA" id="ARBA00023015"/>
    </source>
</evidence>
<dbReference type="EMBL" id="JABFOF010000011">
    <property type="protein sequence ID" value="KAG2372305.1"/>
    <property type="molecule type" value="Genomic_DNA"/>
</dbReference>
<comment type="caution">
    <text evidence="7">The sequence shown here is derived from an EMBL/GenBank/DDBJ whole genome shotgun (WGS) entry which is preliminary data.</text>
</comment>
<feature type="region of interest" description="Disordered" evidence="5">
    <location>
        <begin position="76"/>
        <end position="114"/>
    </location>
</feature>
<dbReference type="PANTHER" id="PTHR31744">
    <property type="entry name" value="PROTEIN CUP-SHAPED COTYLEDON 2-RELATED"/>
    <property type="match status" value="1"/>
</dbReference>
<keyword evidence="4" id="KW-0539">Nucleus</keyword>
<dbReference type="GO" id="GO:0003677">
    <property type="term" value="F:DNA binding"/>
    <property type="evidence" value="ECO:0007669"/>
    <property type="project" value="UniProtKB-KW"/>
</dbReference>
<dbReference type="GO" id="GO:0006355">
    <property type="term" value="P:regulation of DNA-templated transcription"/>
    <property type="evidence" value="ECO:0007669"/>
    <property type="project" value="InterPro"/>
</dbReference>
<keyword evidence="1" id="KW-0805">Transcription regulation</keyword>
<sequence>MSLPPGFRFHPTDEELVAYYLERKITGRSIELDIIAEVDLYKCEPWDLPVPGAALSSLKDSYSLCRIFKKMIQMPAKPSKEEEQQAEDAKKESMWISEEQMLGEDSSGTEFSREMETVEEKILNHEYPKFPCDASSSDLTQGTCTPTDTGIAEDFQPHFACDEANSATNSYTMGMGYPSNLFQDVELIPSFAAMHYQFPYTPLVLEDFPQITLPETKSTKPEMSDPCMLYDRRRDCMNGTLEEIISLCCTQDNNVPFPMLE</sequence>
<evidence type="ECO:0000256" key="3">
    <source>
        <dbReference type="ARBA" id="ARBA00023163"/>
    </source>
</evidence>
<name>A0A8T0JJ46_PHAAN</name>
<dbReference type="Proteomes" id="UP000743370">
    <property type="component" value="Unassembled WGS sequence"/>
</dbReference>
<accession>A0A8T0JJ46</accession>
<dbReference type="PROSITE" id="PS51005">
    <property type="entry name" value="NAC"/>
    <property type="match status" value="1"/>
</dbReference>
<reference evidence="7 8" key="1">
    <citation type="submission" date="2020-05" db="EMBL/GenBank/DDBJ databases">
        <title>Vigna angularis (adzuki bean) Var. LongXiaoDou No. 4 denovo assembly.</title>
        <authorList>
            <person name="Xiang H."/>
        </authorList>
    </citation>
    <scope>NUCLEOTIDE SEQUENCE [LARGE SCALE GENOMIC DNA]</scope>
    <source>
        <tissue evidence="7">Leaf</tissue>
    </source>
</reference>
<dbReference type="AlphaFoldDB" id="A0A8T0JJ46"/>